<proteinExistence type="predicted"/>
<dbReference type="Gramene" id="PAN18205">
    <property type="protein sequence ID" value="PAN18205"/>
    <property type="gene ID" value="PAHAL_3G185800"/>
</dbReference>
<dbReference type="Proteomes" id="UP000243499">
    <property type="component" value="Chromosome 3"/>
</dbReference>
<accession>A0A2S3H9R6</accession>
<name>A0A2S3H9R6_9POAL</name>
<dbReference type="AlphaFoldDB" id="A0A2S3H9R6"/>
<sequence length="101" mass="10768">MNDQPRDLSDFLTPKQLLAIVDDTVAERMLRVDERGSEPRSSFMVEGKAVGLGGTCRGDGGATGLRLIRGIAVRNWVEVAGHGAGPPLHMVELLSSTNLPS</sequence>
<reference evidence="1" key="1">
    <citation type="submission" date="2018-04" db="EMBL/GenBank/DDBJ databases">
        <title>WGS assembly of Panicum hallii.</title>
        <authorList>
            <person name="Lovell J."/>
            <person name="Jenkins J."/>
            <person name="Lowry D."/>
            <person name="Mamidi S."/>
            <person name="Sreedasyam A."/>
            <person name="Weng X."/>
            <person name="Barry K."/>
            <person name="Bonette J."/>
            <person name="Campitelli B."/>
            <person name="Daum C."/>
            <person name="Gordon S."/>
            <person name="Gould B."/>
            <person name="Lipzen A."/>
            <person name="Macqueen A."/>
            <person name="Palacio-Mejia J."/>
            <person name="Plott C."/>
            <person name="Shakirov E."/>
            <person name="Shu S."/>
            <person name="Yoshinaga Y."/>
            <person name="Zane M."/>
            <person name="Rokhsar D."/>
            <person name="Grimwood J."/>
            <person name="Schmutz J."/>
            <person name="Juenger T."/>
        </authorList>
    </citation>
    <scope>NUCLEOTIDE SEQUENCE [LARGE SCALE GENOMIC DNA]</scope>
    <source>
        <strain evidence="1">FIL2</strain>
    </source>
</reference>
<dbReference type="EMBL" id="CM008048">
    <property type="protein sequence ID" value="PAN18205.1"/>
    <property type="molecule type" value="Genomic_DNA"/>
</dbReference>
<gene>
    <name evidence="1" type="ORF">PAHAL_3G185800</name>
</gene>
<organism evidence="1">
    <name type="scientific">Panicum hallii</name>
    <dbReference type="NCBI Taxonomy" id="206008"/>
    <lineage>
        <taxon>Eukaryota</taxon>
        <taxon>Viridiplantae</taxon>
        <taxon>Streptophyta</taxon>
        <taxon>Embryophyta</taxon>
        <taxon>Tracheophyta</taxon>
        <taxon>Spermatophyta</taxon>
        <taxon>Magnoliopsida</taxon>
        <taxon>Liliopsida</taxon>
        <taxon>Poales</taxon>
        <taxon>Poaceae</taxon>
        <taxon>PACMAD clade</taxon>
        <taxon>Panicoideae</taxon>
        <taxon>Panicodae</taxon>
        <taxon>Paniceae</taxon>
        <taxon>Panicinae</taxon>
        <taxon>Panicum</taxon>
        <taxon>Panicum sect. Panicum</taxon>
    </lineage>
</organism>
<protein>
    <submittedName>
        <fullName evidence="1">Uncharacterized protein</fullName>
    </submittedName>
</protein>
<evidence type="ECO:0000313" key="1">
    <source>
        <dbReference type="EMBL" id="PAN18205.1"/>
    </source>
</evidence>